<dbReference type="AlphaFoldDB" id="A0AAE1L8W9"/>
<proteinExistence type="predicted"/>
<dbReference type="Proteomes" id="UP001219518">
    <property type="component" value="Unassembled WGS sequence"/>
</dbReference>
<keyword evidence="3" id="KW-1185">Reference proteome</keyword>
<protein>
    <submittedName>
        <fullName evidence="1">Alanine racemase</fullName>
    </submittedName>
</protein>
<sequence length="79" mass="8799">MELCEEYRRMGVRSRDEECEAQTLNPAIRVQISVGPYLMPPSGSTASIPGPVTSAMSRCMPRCERSTASIAQWLEHQLT</sequence>
<gene>
    <name evidence="1" type="ORF">KUF71_019332</name>
    <name evidence="2" type="ORF">KUF71_026204</name>
</gene>
<evidence type="ECO:0000313" key="2">
    <source>
        <dbReference type="EMBL" id="KAK3917539.1"/>
    </source>
</evidence>
<accession>A0AAE1L8W9</accession>
<organism evidence="1 3">
    <name type="scientific">Frankliniella fusca</name>
    <dbReference type="NCBI Taxonomy" id="407009"/>
    <lineage>
        <taxon>Eukaryota</taxon>
        <taxon>Metazoa</taxon>
        <taxon>Ecdysozoa</taxon>
        <taxon>Arthropoda</taxon>
        <taxon>Hexapoda</taxon>
        <taxon>Insecta</taxon>
        <taxon>Pterygota</taxon>
        <taxon>Neoptera</taxon>
        <taxon>Paraneoptera</taxon>
        <taxon>Thysanoptera</taxon>
        <taxon>Terebrantia</taxon>
        <taxon>Thripoidea</taxon>
        <taxon>Thripidae</taxon>
        <taxon>Frankliniella</taxon>
    </lineage>
</organism>
<name>A0AAE1L8W9_9NEOP</name>
<evidence type="ECO:0000313" key="1">
    <source>
        <dbReference type="EMBL" id="KAK3909277.1"/>
    </source>
</evidence>
<evidence type="ECO:0000313" key="3">
    <source>
        <dbReference type="Proteomes" id="UP001219518"/>
    </source>
</evidence>
<dbReference type="EMBL" id="JAHWGI010000088">
    <property type="protein sequence ID" value="KAK3909277.1"/>
    <property type="molecule type" value="Genomic_DNA"/>
</dbReference>
<dbReference type="EMBL" id="JAHWGI010000745">
    <property type="protein sequence ID" value="KAK3917539.1"/>
    <property type="molecule type" value="Genomic_DNA"/>
</dbReference>
<reference evidence="1" key="2">
    <citation type="journal article" date="2023" name="BMC Genomics">
        <title>Pest status, molecular evolution, and epigenetic factors derived from the genome assembly of Frankliniella fusca, a thysanopteran phytovirus vector.</title>
        <authorList>
            <person name="Catto M.A."/>
            <person name="Labadie P.E."/>
            <person name="Jacobson A.L."/>
            <person name="Kennedy G.G."/>
            <person name="Srinivasan R."/>
            <person name="Hunt B.G."/>
        </authorList>
    </citation>
    <scope>NUCLEOTIDE SEQUENCE</scope>
    <source>
        <strain evidence="1">PL_HMW_Pooled</strain>
    </source>
</reference>
<comment type="caution">
    <text evidence="1">The sequence shown here is derived from an EMBL/GenBank/DDBJ whole genome shotgun (WGS) entry which is preliminary data.</text>
</comment>
<reference evidence="1" key="1">
    <citation type="submission" date="2021-07" db="EMBL/GenBank/DDBJ databases">
        <authorList>
            <person name="Catto M.A."/>
            <person name="Jacobson A."/>
            <person name="Kennedy G."/>
            <person name="Labadie P."/>
            <person name="Hunt B.G."/>
            <person name="Srinivasan R."/>
        </authorList>
    </citation>
    <scope>NUCLEOTIDE SEQUENCE</scope>
    <source>
        <strain evidence="1">PL_HMW_Pooled</strain>
        <tissue evidence="1">Head</tissue>
    </source>
</reference>